<evidence type="ECO:0000313" key="3">
    <source>
        <dbReference type="Proteomes" id="UP000000226"/>
    </source>
</evidence>
<organism evidence="2 3">
    <name type="scientific">Phaseolus vulgaris</name>
    <name type="common">Kidney bean</name>
    <name type="synonym">French bean</name>
    <dbReference type="NCBI Taxonomy" id="3885"/>
    <lineage>
        <taxon>Eukaryota</taxon>
        <taxon>Viridiplantae</taxon>
        <taxon>Streptophyta</taxon>
        <taxon>Embryophyta</taxon>
        <taxon>Tracheophyta</taxon>
        <taxon>Spermatophyta</taxon>
        <taxon>Magnoliopsida</taxon>
        <taxon>eudicotyledons</taxon>
        <taxon>Gunneridae</taxon>
        <taxon>Pentapetalae</taxon>
        <taxon>rosids</taxon>
        <taxon>fabids</taxon>
        <taxon>Fabales</taxon>
        <taxon>Fabaceae</taxon>
        <taxon>Papilionoideae</taxon>
        <taxon>50 kb inversion clade</taxon>
        <taxon>NPAAA clade</taxon>
        <taxon>indigoferoid/millettioid clade</taxon>
        <taxon>Phaseoleae</taxon>
        <taxon>Phaseolus</taxon>
    </lineage>
</organism>
<dbReference type="eggNOG" id="ENOG502SCGT">
    <property type="taxonomic scope" value="Eukaryota"/>
</dbReference>
<reference evidence="3" key="1">
    <citation type="journal article" date="2014" name="Nat. Genet.">
        <title>A reference genome for common bean and genome-wide analysis of dual domestications.</title>
        <authorList>
            <person name="Schmutz J."/>
            <person name="McClean P.E."/>
            <person name="Mamidi S."/>
            <person name="Wu G.A."/>
            <person name="Cannon S.B."/>
            <person name="Grimwood J."/>
            <person name="Jenkins J."/>
            <person name="Shu S."/>
            <person name="Song Q."/>
            <person name="Chavarro C."/>
            <person name="Torres-Torres M."/>
            <person name="Geffroy V."/>
            <person name="Moghaddam S.M."/>
            <person name="Gao D."/>
            <person name="Abernathy B."/>
            <person name="Barry K."/>
            <person name="Blair M."/>
            <person name="Brick M.A."/>
            <person name="Chovatia M."/>
            <person name="Gepts P."/>
            <person name="Goodstein D.M."/>
            <person name="Gonzales M."/>
            <person name="Hellsten U."/>
            <person name="Hyten D.L."/>
            <person name="Jia G."/>
            <person name="Kelly J.D."/>
            <person name="Kudrna D."/>
            <person name="Lee R."/>
            <person name="Richard M.M."/>
            <person name="Miklas P.N."/>
            <person name="Osorno J.M."/>
            <person name="Rodrigues J."/>
            <person name="Thareau V."/>
            <person name="Urrea C.A."/>
            <person name="Wang M."/>
            <person name="Yu Y."/>
            <person name="Zhang M."/>
            <person name="Wing R.A."/>
            <person name="Cregan P.B."/>
            <person name="Rokhsar D.S."/>
            <person name="Jackson S.A."/>
        </authorList>
    </citation>
    <scope>NUCLEOTIDE SEQUENCE [LARGE SCALE GENOMIC DNA]</scope>
    <source>
        <strain evidence="3">cv. G19833</strain>
    </source>
</reference>
<dbReference type="EMBL" id="CM002289">
    <property type="protein sequence ID" value="ESW28849.1"/>
    <property type="molecule type" value="Genomic_DNA"/>
</dbReference>
<keyword evidence="3" id="KW-1185">Reference proteome</keyword>
<dbReference type="Gramene" id="ESW28849">
    <property type="protein sequence ID" value="ESW28849"/>
    <property type="gene ID" value="PHAVU_002G023200g"/>
</dbReference>
<dbReference type="AlphaFoldDB" id="V7CFE0"/>
<feature type="compositionally biased region" description="Polar residues" evidence="1">
    <location>
        <begin position="1"/>
        <end position="12"/>
    </location>
</feature>
<dbReference type="Proteomes" id="UP000000226">
    <property type="component" value="Chromosome 2"/>
</dbReference>
<name>V7CFE0_PHAVU</name>
<dbReference type="PANTHER" id="PTHR35324:SF5">
    <property type="entry name" value="BHLH DOMAIN-CONTAINING PROTEIN"/>
    <property type="match status" value="1"/>
</dbReference>
<accession>V7CFE0</accession>
<gene>
    <name evidence="2" type="ORF">PHAVU_002G023200g</name>
</gene>
<dbReference type="OMA" id="AFMISKA"/>
<feature type="compositionally biased region" description="Low complexity" evidence="1">
    <location>
        <begin position="52"/>
        <end position="67"/>
    </location>
</feature>
<evidence type="ECO:0000256" key="1">
    <source>
        <dbReference type="SAM" id="MobiDB-lite"/>
    </source>
</evidence>
<dbReference type="OrthoDB" id="1727538at2759"/>
<proteinExistence type="predicted"/>
<feature type="compositionally biased region" description="Basic and acidic residues" evidence="1">
    <location>
        <begin position="19"/>
        <end position="46"/>
    </location>
</feature>
<evidence type="ECO:0000313" key="2">
    <source>
        <dbReference type="EMBL" id="ESW28849.1"/>
    </source>
</evidence>
<protein>
    <submittedName>
        <fullName evidence="2">Uncharacterized protein</fullName>
    </submittedName>
</protein>
<sequence length="118" mass="13504">MSWVKQHSTQTKTKARTKIKMEFEISRPESEADKSSRRHLQEKDSYPVHGVSSQLQLKSSKTSSQTLNKQEVLHRIRHRKSLNRVKGAFEGLLGSSKGNTASAQEHIWLEQFDIFSAP</sequence>
<feature type="region of interest" description="Disordered" evidence="1">
    <location>
        <begin position="1"/>
        <end position="71"/>
    </location>
</feature>
<dbReference type="PANTHER" id="PTHR35324">
    <property type="entry name" value="BNAA08G03750D PROTEIN"/>
    <property type="match status" value="1"/>
</dbReference>